<feature type="region of interest" description="Disordered" evidence="1">
    <location>
        <begin position="16"/>
        <end position="38"/>
    </location>
</feature>
<dbReference type="AlphaFoldDB" id="A0AAV7LHG5"/>
<keyword evidence="3" id="KW-1185">Reference proteome</keyword>
<feature type="region of interest" description="Disordered" evidence="1">
    <location>
        <begin position="55"/>
        <end position="85"/>
    </location>
</feature>
<gene>
    <name evidence="2" type="ORF">NDU88_003620</name>
</gene>
<feature type="compositionally biased region" description="Basic and acidic residues" evidence="1">
    <location>
        <begin position="65"/>
        <end position="76"/>
    </location>
</feature>
<comment type="caution">
    <text evidence="2">The sequence shown here is derived from an EMBL/GenBank/DDBJ whole genome shotgun (WGS) entry which is preliminary data.</text>
</comment>
<organism evidence="2 3">
    <name type="scientific">Pleurodeles waltl</name>
    <name type="common">Iberian ribbed newt</name>
    <dbReference type="NCBI Taxonomy" id="8319"/>
    <lineage>
        <taxon>Eukaryota</taxon>
        <taxon>Metazoa</taxon>
        <taxon>Chordata</taxon>
        <taxon>Craniata</taxon>
        <taxon>Vertebrata</taxon>
        <taxon>Euteleostomi</taxon>
        <taxon>Amphibia</taxon>
        <taxon>Batrachia</taxon>
        <taxon>Caudata</taxon>
        <taxon>Salamandroidea</taxon>
        <taxon>Salamandridae</taxon>
        <taxon>Pleurodelinae</taxon>
        <taxon>Pleurodeles</taxon>
    </lineage>
</organism>
<reference evidence="2" key="1">
    <citation type="journal article" date="2022" name="bioRxiv">
        <title>Sequencing and chromosome-scale assembly of the giantPleurodeles waltlgenome.</title>
        <authorList>
            <person name="Brown T."/>
            <person name="Elewa A."/>
            <person name="Iarovenko S."/>
            <person name="Subramanian E."/>
            <person name="Araus A.J."/>
            <person name="Petzold A."/>
            <person name="Susuki M."/>
            <person name="Suzuki K.-i.T."/>
            <person name="Hayashi T."/>
            <person name="Toyoda A."/>
            <person name="Oliveira C."/>
            <person name="Osipova E."/>
            <person name="Leigh N.D."/>
            <person name="Simon A."/>
            <person name="Yun M.H."/>
        </authorList>
    </citation>
    <scope>NUCLEOTIDE SEQUENCE</scope>
    <source>
        <strain evidence="2">20211129_DDA</strain>
        <tissue evidence="2">Liver</tissue>
    </source>
</reference>
<name>A0AAV7LHG5_PLEWA</name>
<evidence type="ECO:0000256" key="1">
    <source>
        <dbReference type="SAM" id="MobiDB-lite"/>
    </source>
</evidence>
<evidence type="ECO:0000313" key="3">
    <source>
        <dbReference type="Proteomes" id="UP001066276"/>
    </source>
</evidence>
<dbReference type="EMBL" id="JANPWB010000015">
    <property type="protein sequence ID" value="KAJ1090488.1"/>
    <property type="molecule type" value="Genomic_DNA"/>
</dbReference>
<protein>
    <submittedName>
        <fullName evidence="2">Uncharacterized protein</fullName>
    </submittedName>
</protein>
<feature type="compositionally biased region" description="Basic and acidic residues" evidence="1">
    <location>
        <begin position="16"/>
        <end position="25"/>
    </location>
</feature>
<sequence length="85" mass="9286">MDASWKARLGRVKAEKAVEASDCTRRGGPTSTGPDKNDKQIVRAVQAWLLAVCSGEDDTGPDLTVRAEEQRRKSVEGEQGTTQER</sequence>
<accession>A0AAV7LHG5</accession>
<evidence type="ECO:0000313" key="2">
    <source>
        <dbReference type="EMBL" id="KAJ1090488.1"/>
    </source>
</evidence>
<proteinExistence type="predicted"/>
<dbReference type="Proteomes" id="UP001066276">
    <property type="component" value="Chromosome 11"/>
</dbReference>